<reference evidence="1 2" key="4">
    <citation type="journal article" date="2011" name="BMC Genomics">
        <title>RNA-Seq improves annotation of protein-coding genes in the cucumber genome.</title>
        <authorList>
            <person name="Li Z."/>
            <person name="Zhang Z."/>
            <person name="Yan P."/>
            <person name="Huang S."/>
            <person name="Fei Z."/>
            <person name="Lin K."/>
        </authorList>
    </citation>
    <scope>NUCLEOTIDE SEQUENCE [LARGE SCALE GENOMIC DNA]</scope>
    <source>
        <strain evidence="2">cv. 9930</strain>
    </source>
</reference>
<dbReference type="Gramene" id="KGN58124">
    <property type="protein sequence ID" value="KGN58124"/>
    <property type="gene ID" value="Csa_3G529590"/>
</dbReference>
<reference evidence="1 2" key="3">
    <citation type="journal article" date="2010" name="BMC Genomics">
        <title>Transcriptome sequencing and comparative analysis of cucumber flowers with different sex types.</title>
        <authorList>
            <person name="Guo S."/>
            <person name="Zheng Y."/>
            <person name="Joung J.G."/>
            <person name="Liu S."/>
            <person name="Zhang Z."/>
            <person name="Crasta O.R."/>
            <person name="Sobral B.W."/>
            <person name="Xu Y."/>
            <person name="Huang S."/>
            <person name="Fei Z."/>
        </authorList>
    </citation>
    <scope>NUCLEOTIDE SEQUENCE [LARGE SCALE GENOMIC DNA]</scope>
    <source>
        <strain evidence="2">cv. 9930</strain>
    </source>
</reference>
<dbReference type="EMBL" id="CM002924">
    <property type="protein sequence ID" value="KGN58124.1"/>
    <property type="molecule type" value="Genomic_DNA"/>
</dbReference>
<reference evidence="1 2" key="2">
    <citation type="journal article" date="2009" name="PLoS ONE">
        <title>An integrated genetic and cytogenetic map of the cucumber genome.</title>
        <authorList>
            <person name="Ren Y."/>
            <person name="Zhang Z."/>
            <person name="Liu J."/>
            <person name="Staub J.E."/>
            <person name="Han Y."/>
            <person name="Cheng Z."/>
            <person name="Li X."/>
            <person name="Lu J."/>
            <person name="Miao H."/>
            <person name="Kang H."/>
            <person name="Xie B."/>
            <person name="Gu X."/>
            <person name="Wang X."/>
            <person name="Du Y."/>
            <person name="Jin W."/>
            <person name="Huang S."/>
        </authorList>
    </citation>
    <scope>NUCLEOTIDE SEQUENCE [LARGE SCALE GENOMIC DNA]</scope>
    <source>
        <strain evidence="2">cv. 9930</strain>
    </source>
</reference>
<name>A0A0A0LB04_CUCSA</name>
<accession>A0A0A0LB04</accession>
<protein>
    <submittedName>
        <fullName evidence="1">Uncharacterized protein</fullName>
    </submittedName>
</protein>
<dbReference type="Proteomes" id="UP000029981">
    <property type="component" value="Chromosome 3"/>
</dbReference>
<dbReference type="STRING" id="3659.A0A0A0LB04"/>
<dbReference type="AlphaFoldDB" id="A0A0A0LB04"/>
<sequence length="152" mass="16851">MRNEKQKIKTKIVATSLENEHPVNVLQKLNFISQNPSAIHTLNLSSLQFLTKSSLVGLPSTQKVIEATLQILKPKPFVGANVFLSRNLVAPEMFDAFHDTFKQNGAEVFLCCDPAQNAPDDYHVISSANHVRNVSSISCSIYMATSDLQCVY</sequence>
<reference evidence="1 2" key="1">
    <citation type="journal article" date="2009" name="Nat. Genet.">
        <title>The genome of the cucumber, Cucumis sativus L.</title>
        <authorList>
            <person name="Huang S."/>
            <person name="Li R."/>
            <person name="Zhang Z."/>
            <person name="Li L."/>
            <person name="Gu X."/>
            <person name="Fan W."/>
            <person name="Lucas W.J."/>
            <person name="Wang X."/>
            <person name="Xie B."/>
            <person name="Ni P."/>
            <person name="Ren Y."/>
            <person name="Zhu H."/>
            <person name="Li J."/>
            <person name="Lin K."/>
            <person name="Jin W."/>
            <person name="Fei Z."/>
            <person name="Li G."/>
            <person name="Staub J."/>
            <person name="Kilian A."/>
            <person name="van der Vossen E.A."/>
            <person name="Wu Y."/>
            <person name="Guo J."/>
            <person name="He J."/>
            <person name="Jia Z."/>
            <person name="Ren Y."/>
            <person name="Tian G."/>
            <person name="Lu Y."/>
            <person name="Ruan J."/>
            <person name="Qian W."/>
            <person name="Wang M."/>
            <person name="Huang Q."/>
            <person name="Li B."/>
            <person name="Xuan Z."/>
            <person name="Cao J."/>
            <person name="Asan"/>
            <person name="Wu Z."/>
            <person name="Zhang J."/>
            <person name="Cai Q."/>
            <person name="Bai Y."/>
            <person name="Zhao B."/>
            <person name="Han Y."/>
            <person name="Li Y."/>
            <person name="Li X."/>
            <person name="Wang S."/>
            <person name="Shi Q."/>
            <person name="Liu S."/>
            <person name="Cho W.K."/>
            <person name="Kim J.Y."/>
            <person name="Xu Y."/>
            <person name="Heller-Uszynska K."/>
            <person name="Miao H."/>
            <person name="Cheng Z."/>
            <person name="Zhang S."/>
            <person name="Wu J."/>
            <person name="Yang Y."/>
            <person name="Kang H."/>
            <person name="Li M."/>
            <person name="Liang H."/>
            <person name="Ren X."/>
            <person name="Shi Z."/>
            <person name="Wen M."/>
            <person name="Jian M."/>
            <person name="Yang H."/>
            <person name="Zhang G."/>
            <person name="Yang Z."/>
            <person name="Chen R."/>
            <person name="Liu S."/>
            <person name="Li J."/>
            <person name="Ma L."/>
            <person name="Liu H."/>
            <person name="Zhou Y."/>
            <person name="Zhao J."/>
            <person name="Fang X."/>
            <person name="Li G."/>
            <person name="Fang L."/>
            <person name="Li Y."/>
            <person name="Liu D."/>
            <person name="Zheng H."/>
            <person name="Zhang Y."/>
            <person name="Qin N."/>
            <person name="Li Z."/>
            <person name="Yang G."/>
            <person name="Yang S."/>
            <person name="Bolund L."/>
            <person name="Kristiansen K."/>
            <person name="Zheng H."/>
            <person name="Li S."/>
            <person name="Zhang X."/>
            <person name="Yang H."/>
            <person name="Wang J."/>
            <person name="Sun R."/>
            <person name="Zhang B."/>
            <person name="Jiang S."/>
            <person name="Wang J."/>
            <person name="Du Y."/>
            <person name="Li S."/>
        </authorList>
    </citation>
    <scope>NUCLEOTIDE SEQUENCE [LARGE SCALE GENOMIC DNA]</scope>
    <source>
        <strain evidence="2">cv. 9930</strain>
    </source>
</reference>
<gene>
    <name evidence="1" type="ORF">Csa_3G529590</name>
</gene>
<evidence type="ECO:0000313" key="2">
    <source>
        <dbReference type="Proteomes" id="UP000029981"/>
    </source>
</evidence>
<organism evidence="1 2">
    <name type="scientific">Cucumis sativus</name>
    <name type="common">Cucumber</name>
    <dbReference type="NCBI Taxonomy" id="3659"/>
    <lineage>
        <taxon>Eukaryota</taxon>
        <taxon>Viridiplantae</taxon>
        <taxon>Streptophyta</taxon>
        <taxon>Embryophyta</taxon>
        <taxon>Tracheophyta</taxon>
        <taxon>Spermatophyta</taxon>
        <taxon>Magnoliopsida</taxon>
        <taxon>eudicotyledons</taxon>
        <taxon>Gunneridae</taxon>
        <taxon>Pentapetalae</taxon>
        <taxon>rosids</taxon>
        <taxon>fabids</taxon>
        <taxon>Cucurbitales</taxon>
        <taxon>Cucurbitaceae</taxon>
        <taxon>Benincaseae</taxon>
        <taxon>Cucumis</taxon>
    </lineage>
</organism>
<proteinExistence type="predicted"/>
<evidence type="ECO:0000313" key="1">
    <source>
        <dbReference type="EMBL" id="KGN58124.1"/>
    </source>
</evidence>
<keyword evidence="2" id="KW-1185">Reference proteome</keyword>